<keyword evidence="1" id="KW-0472">Membrane</keyword>
<dbReference type="SUPFAM" id="SSF54001">
    <property type="entry name" value="Cysteine proteinases"/>
    <property type="match status" value="1"/>
</dbReference>
<proteinExistence type="predicted"/>
<dbReference type="PANTHER" id="PTHR42736">
    <property type="entry name" value="PROTEIN-GLUTAMINE GAMMA-GLUTAMYLTRANSFERASE"/>
    <property type="match status" value="1"/>
</dbReference>
<dbReference type="Gene3D" id="3.10.620.30">
    <property type="match status" value="1"/>
</dbReference>
<gene>
    <name evidence="3" type="ORF">AB4876_17270</name>
</gene>
<reference evidence="3 4" key="1">
    <citation type="journal article" date="2011" name="Int. J. Syst. Evol. Microbiol.">
        <title>Zhongshania antarctica gen. nov., sp. nov. and Zhongshania guokunii sp. nov., gammaproteobacteria respectively isolated from coastal attached (fast) ice and surface seawater of the Antarctic.</title>
        <authorList>
            <person name="Li H.J."/>
            <person name="Zhang X.Y."/>
            <person name="Chen C.X."/>
            <person name="Zhang Y.J."/>
            <person name="Gao Z.M."/>
            <person name="Yu Y."/>
            <person name="Chen X.L."/>
            <person name="Chen B."/>
            <person name="Zhang Y.Z."/>
        </authorList>
    </citation>
    <scope>NUCLEOTIDE SEQUENCE [LARGE SCALE GENOMIC DNA]</scope>
    <source>
        <strain evidence="3 4">ZS6-22T</strain>
    </source>
</reference>
<sequence length="668" mass="75205">MSAVKINFVAERQSVMWLLIAQLVTILPQLGNLPVWVVAVWAGVAFWYWRIVTKAWSYPPRSVKSGLVLMVVAGVYFTFASLFSLEAMVTILVLAIILKLLELKTARDHWLVLMLSYFVLACGFLFSQQIAALLLALIQIALLLMAQQSLHRSNAKAQPMLRLVAVMALQSLPLMLILFVIFPRIGPLWTMPLPGGEGVTGMSDSLEFGDIAKLSQSGALAFRVRFDGAKPAPQDLYWRGLVLDEFDGRRWSRSSWSLWSNKTTPPALASPLLNYTVTLEPSAHKWLYALPLAVVNRDDIAYNKQHLWLTKRPLNGRLQYTASSQLAQYLPDADAINRSNLRLVGDSNPRARALAAEWQRQWPAGSDRVAAAVQYLKQNPFVYTLTPPRLGENNVDEFLFDTRQGFCEHFAGSFVFLMRAAGVPARIVVGYQGGEFNDRDGYLLVHQSDAHAWAEVYIEGQGWQRVDPTATVAPSRVRLGAEAVFRGKDGYLAGDAMSLRKYEWAKRMRYFVDNINYAWARWVLNYDSGIQNNFLEKVLGDINPQRLMLLILMAGGIPLATAAFFSLRLPRSASEDLAARYYLASCRALAKRGIVRRSAETPADFAQRVQREQPCWAGWLVAQTHLFSQCSYLPCDSHAYKQNLALLKRAQRPKKWIDRDVQSTAVDK</sequence>
<feature type="transmembrane region" description="Helical" evidence="1">
    <location>
        <begin position="132"/>
        <end position="151"/>
    </location>
</feature>
<organism evidence="3 4">
    <name type="scientific">Zhongshania guokunii</name>
    <dbReference type="NCBI Taxonomy" id="641783"/>
    <lineage>
        <taxon>Bacteria</taxon>
        <taxon>Pseudomonadati</taxon>
        <taxon>Pseudomonadota</taxon>
        <taxon>Gammaproteobacteria</taxon>
        <taxon>Cellvibrionales</taxon>
        <taxon>Spongiibacteraceae</taxon>
        <taxon>Zhongshania</taxon>
    </lineage>
</organism>
<accession>A0ABV3UDG6</accession>
<dbReference type="Proteomes" id="UP001557485">
    <property type="component" value="Unassembled WGS sequence"/>
</dbReference>
<dbReference type="Pfam" id="PF11992">
    <property type="entry name" value="TgpA_N"/>
    <property type="match status" value="1"/>
</dbReference>
<feature type="transmembrane region" description="Helical" evidence="1">
    <location>
        <begin position="547"/>
        <end position="567"/>
    </location>
</feature>
<keyword evidence="4" id="KW-1185">Reference proteome</keyword>
<dbReference type="Pfam" id="PF01841">
    <property type="entry name" value="Transglut_core"/>
    <property type="match status" value="1"/>
</dbReference>
<comment type="caution">
    <text evidence="3">The sequence shown here is derived from an EMBL/GenBank/DDBJ whole genome shotgun (WGS) entry which is preliminary data.</text>
</comment>
<dbReference type="InterPro" id="IPR038765">
    <property type="entry name" value="Papain-like_cys_pep_sf"/>
</dbReference>
<dbReference type="InterPro" id="IPR052901">
    <property type="entry name" value="Bact_TGase-like"/>
</dbReference>
<dbReference type="InterPro" id="IPR002931">
    <property type="entry name" value="Transglutaminase-like"/>
</dbReference>
<feature type="transmembrane region" description="Helical" evidence="1">
    <location>
        <begin position="68"/>
        <end position="98"/>
    </location>
</feature>
<dbReference type="SMART" id="SM00460">
    <property type="entry name" value="TGc"/>
    <property type="match status" value="1"/>
</dbReference>
<dbReference type="RefSeq" id="WP_368382985.1">
    <property type="nucleotide sequence ID" value="NZ_JBFRYA010000020.1"/>
</dbReference>
<feature type="transmembrane region" description="Helical" evidence="1">
    <location>
        <begin position="15"/>
        <end position="48"/>
    </location>
</feature>
<dbReference type="InterPro" id="IPR025403">
    <property type="entry name" value="TgpA-like_C"/>
</dbReference>
<keyword evidence="1" id="KW-1133">Transmembrane helix</keyword>
<feature type="transmembrane region" description="Helical" evidence="1">
    <location>
        <begin position="110"/>
        <end position="126"/>
    </location>
</feature>
<evidence type="ECO:0000313" key="4">
    <source>
        <dbReference type="Proteomes" id="UP001557485"/>
    </source>
</evidence>
<dbReference type="PANTHER" id="PTHR42736:SF1">
    <property type="entry name" value="PROTEIN-GLUTAMINE GAMMA-GLUTAMYLTRANSFERASE"/>
    <property type="match status" value="1"/>
</dbReference>
<feature type="domain" description="Transglutaminase-like" evidence="2">
    <location>
        <begin position="399"/>
        <end position="470"/>
    </location>
</feature>
<evidence type="ECO:0000313" key="3">
    <source>
        <dbReference type="EMBL" id="MEX1670674.1"/>
    </source>
</evidence>
<dbReference type="InterPro" id="IPR021878">
    <property type="entry name" value="TgpA_N"/>
</dbReference>
<keyword evidence="1" id="KW-0812">Transmembrane</keyword>
<feature type="transmembrane region" description="Helical" evidence="1">
    <location>
        <begin position="163"/>
        <end position="182"/>
    </location>
</feature>
<evidence type="ECO:0000259" key="2">
    <source>
        <dbReference type="SMART" id="SM00460"/>
    </source>
</evidence>
<name>A0ABV3UDG6_9GAMM</name>
<evidence type="ECO:0000256" key="1">
    <source>
        <dbReference type="SAM" id="Phobius"/>
    </source>
</evidence>
<protein>
    <submittedName>
        <fullName evidence="3">DUF3488 and DUF4129 domain-containing transglutaminase family protein</fullName>
    </submittedName>
</protein>
<dbReference type="EMBL" id="JBFRYA010000020">
    <property type="protein sequence ID" value="MEX1670674.1"/>
    <property type="molecule type" value="Genomic_DNA"/>
</dbReference>
<dbReference type="Pfam" id="PF13559">
    <property type="entry name" value="DUF4129"/>
    <property type="match status" value="1"/>
</dbReference>